<evidence type="ECO:0000256" key="3">
    <source>
        <dbReference type="ARBA" id="ARBA00005043"/>
    </source>
</evidence>
<dbReference type="Proteomes" id="UP000799429">
    <property type="component" value="Unassembled WGS sequence"/>
</dbReference>
<evidence type="ECO:0000313" key="10">
    <source>
        <dbReference type="EMBL" id="KAF2838880.1"/>
    </source>
</evidence>
<dbReference type="PANTHER" id="PTHR12896:SF1">
    <property type="entry name" value="ELONGATOR COMPLEX PROTEIN 4"/>
    <property type="match status" value="1"/>
</dbReference>
<keyword evidence="6" id="KW-0963">Cytoplasm</keyword>
<evidence type="ECO:0000256" key="7">
    <source>
        <dbReference type="ARBA" id="ARBA00022694"/>
    </source>
</evidence>
<gene>
    <name evidence="10" type="ORF">M501DRAFT_1004712</name>
</gene>
<feature type="compositionally biased region" description="Gly residues" evidence="9">
    <location>
        <begin position="380"/>
        <end position="392"/>
    </location>
</feature>
<keyword evidence="8" id="KW-0539">Nucleus</keyword>
<dbReference type="OrthoDB" id="289162at2759"/>
<evidence type="ECO:0000256" key="2">
    <source>
        <dbReference type="ARBA" id="ARBA00004496"/>
    </source>
</evidence>
<organism evidence="10 11">
    <name type="scientific">Patellaria atrata CBS 101060</name>
    <dbReference type="NCBI Taxonomy" id="1346257"/>
    <lineage>
        <taxon>Eukaryota</taxon>
        <taxon>Fungi</taxon>
        <taxon>Dikarya</taxon>
        <taxon>Ascomycota</taxon>
        <taxon>Pezizomycotina</taxon>
        <taxon>Dothideomycetes</taxon>
        <taxon>Dothideomycetes incertae sedis</taxon>
        <taxon>Patellariales</taxon>
        <taxon>Patellariaceae</taxon>
        <taxon>Patellaria</taxon>
    </lineage>
</organism>
<name>A0A9P4SBS0_9PEZI</name>
<evidence type="ECO:0000256" key="9">
    <source>
        <dbReference type="SAM" id="MobiDB-lite"/>
    </source>
</evidence>
<evidence type="ECO:0000256" key="1">
    <source>
        <dbReference type="ARBA" id="ARBA00004123"/>
    </source>
</evidence>
<dbReference type="GO" id="GO:0005737">
    <property type="term" value="C:cytoplasm"/>
    <property type="evidence" value="ECO:0007669"/>
    <property type="project" value="UniProtKB-SubCell"/>
</dbReference>
<feature type="region of interest" description="Disordered" evidence="9">
    <location>
        <begin position="147"/>
        <end position="177"/>
    </location>
</feature>
<dbReference type="GO" id="GO:0008023">
    <property type="term" value="C:transcription elongation factor complex"/>
    <property type="evidence" value="ECO:0007669"/>
    <property type="project" value="TreeGrafter"/>
</dbReference>
<comment type="subcellular location">
    <subcellularLocation>
        <location evidence="2">Cytoplasm</location>
    </subcellularLocation>
    <subcellularLocation>
        <location evidence="1">Nucleus</location>
    </subcellularLocation>
</comment>
<dbReference type="CDD" id="cd19494">
    <property type="entry name" value="Elp4"/>
    <property type="match status" value="1"/>
</dbReference>
<keyword evidence="7" id="KW-0819">tRNA processing</keyword>
<proteinExistence type="inferred from homology"/>
<evidence type="ECO:0000256" key="5">
    <source>
        <dbReference type="ARBA" id="ARBA00020265"/>
    </source>
</evidence>
<protein>
    <recommendedName>
        <fullName evidence="5">Elongator complex protein 4</fullName>
    </recommendedName>
</protein>
<dbReference type="GO" id="GO:0002098">
    <property type="term" value="P:tRNA wobble uridine modification"/>
    <property type="evidence" value="ECO:0007669"/>
    <property type="project" value="InterPro"/>
</dbReference>
<dbReference type="EMBL" id="MU006096">
    <property type="protein sequence ID" value="KAF2838880.1"/>
    <property type="molecule type" value="Genomic_DNA"/>
</dbReference>
<reference evidence="10" key="1">
    <citation type="journal article" date="2020" name="Stud. Mycol.">
        <title>101 Dothideomycetes genomes: a test case for predicting lifestyles and emergence of pathogens.</title>
        <authorList>
            <person name="Haridas S."/>
            <person name="Albert R."/>
            <person name="Binder M."/>
            <person name="Bloem J."/>
            <person name="Labutti K."/>
            <person name="Salamov A."/>
            <person name="Andreopoulos B."/>
            <person name="Baker S."/>
            <person name="Barry K."/>
            <person name="Bills G."/>
            <person name="Bluhm B."/>
            <person name="Cannon C."/>
            <person name="Castanera R."/>
            <person name="Culley D."/>
            <person name="Daum C."/>
            <person name="Ezra D."/>
            <person name="Gonzalez J."/>
            <person name="Henrissat B."/>
            <person name="Kuo A."/>
            <person name="Liang C."/>
            <person name="Lipzen A."/>
            <person name="Lutzoni F."/>
            <person name="Magnuson J."/>
            <person name="Mondo S."/>
            <person name="Nolan M."/>
            <person name="Ohm R."/>
            <person name="Pangilinan J."/>
            <person name="Park H.-J."/>
            <person name="Ramirez L."/>
            <person name="Alfaro M."/>
            <person name="Sun H."/>
            <person name="Tritt A."/>
            <person name="Yoshinaga Y."/>
            <person name="Zwiers L.-H."/>
            <person name="Turgeon B."/>
            <person name="Goodwin S."/>
            <person name="Spatafora J."/>
            <person name="Crous P."/>
            <person name="Grigoriev I."/>
        </authorList>
    </citation>
    <scope>NUCLEOTIDE SEQUENCE</scope>
    <source>
        <strain evidence="10">CBS 101060</strain>
    </source>
</reference>
<dbReference type="Pfam" id="PF05625">
    <property type="entry name" value="PAXNEB"/>
    <property type="match status" value="1"/>
</dbReference>
<keyword evidence="11" id="KW-1185">Reference proteome</keyword>
<evidence type="ECO:0000256" key="8">
    <source>
        <dbReference type="ARBA" id="ARBA00023242"/>
    </source>
</evidence>
<sequence length="392" mass="42195">MSFRKRNIGISRTQQTLGTEIEESSAAPTQLPGVRPSPIDGRPTTSTGTPTLDALLAGHAGLALGSSLLIEESGTTDYASTLLRYYAAEGIIQRHKVHVVGVGEQWGRELPGLVGPADGTVTDTKENKEKDKMKIAWRYERLGEFGASTAGSGSRAPTLNRAPTPTDSTTPSQPSQPFAHIFDLTKRLTIPTSNPINHIPIPTTPSNKSPYDPIVRNLQNSLITHPNIPHRLLLPSLLSPLLYPPSSPLPHHLLPFLHSLRALLRLHPNLTIVLSVPLSLYPRSSALVRWIELLVDGVLELSPFPYSHTASGGPKDEEQPQGLLRVWKLPVWEERGGGGWAGGWAGGGDWAFVVGRKRFEIKAWSLPPVEGDTEAQEAAGGAGGSGGKGLEF</sequence>
<dbReference type="AlphaFoldDB" id="A0A9P4SBS0"/>
<comment type="pathway">
    <text evidence="3">tRNA modification; 5-methoxycarbonylmethyl-2-thiouridine-tRNA biosynthesis.</text>
</comment>
<evidence type="ECO:0000313" key="11">
    <source>
        <dbReference type="Proteomes" id="UP000799429"/>
    </source>
</evidence>
<feature type="compositionally biased region" description="Low complexity" evidence="9">
    <location>
        <begin position="163"/>
        <end position="177"/>
    </location>
</feature>
<comment type="caution">
    <text evidence="10">The sequence shown here is derived from an EMBL/GenBank/DDBJ whole genome shotgun (WGS) entry which is preliminary data.</text>
</comment>
<dbReference type="InterPro" id="IPR027417">
    <property type="entry name" value="P-loop_NTPase"/>
</dbReference>
<accession>A0A9P4SBS0</accession>
<evidence type="ECO:0000256" key="6">
    <source>
        <dbReference type="ARBA" id="ARBA00022490"/>
    </source>
</evidence>
<evidence type="ECO:0000256" key="4">
    <source>
        <dbReference type="ARBA" id="ARBA00007573"/>
    </source>
</evidence>
<comment type="similarity">
    <text evidence="4">Belongs to the ELP4 family.</text>
</comment>
<dbReference type="Gene3D" id="3.40.50.300">
    <property type="entry name" value="P-loop containing nucleotide triphosphate hydrolases"/>
    <property type="match status" value="1"/>
</dbReference>
<dbReference type="PANTHER" id="PTHR12896">
    <property type="entry name" value="PAX6 NEIGHBOR PROTEIN PAXNEB"/>
    <property type="match status" value="1"/>
</dbReference>
<dbReference type="InterPro" id="IPR008728">
    <property type="entry name" value="Elongator_complex_protein_4"/>
</dbReference>
<feature type="region of interest" description="Disordered" evidence="9">
    <location>
        <begin position="370"/>
        <end position="392"/>
    </location>
</feature>
<dbReference type="GO" id="GO:0033588">
    <property type="term" value="C:elongator holoenzyme complex"/>
    <property type="evidence" value="ECO:0007669"/>
    <property type="project" value="InterPro"/>
</dbReference>
<feature type="region of interest" description="Disordered" evidence="9">
    <location>
        <begin position="1"/>
        <end position="51"/>
    </location>
</feature>